<evidence type="ECO:0000313" key="1">
    <source>
        <dbReference type="EMBL" id="SUA66380.1"/>
    </source>
</evidence>
<proteinExistence type="predicted"/>
<dbReference type="AlphaFoldDB" id="A0A378XTV2"/>
<accession>A0A378XTV2</accession>
<reference evidence="1 2" key="1">
    <citation type="submission" date="2018-06" db="EMBL/GenBank/DDBJ databases">
        <authorList>
            <consortium name="Pathogen Informatics"/>
            <person name="Doyle S."/>
        </authorList>
    </citation>
    <scope>NUCLEOTIDE SEQUENCE [LARGE SCALE GENOMIC DNA]</scope>
    <source>
        <strain evidence="1 2">NCTC10343</strain>
    </source>
</reference>
<dbReference type="Proteomes" id="UP000254400">
    <property type="component" value="Unassembled WGS sequence"/>
</dbReference>
<gene>
    <name evidence="1" type="ORF">NCTC10343_00978</name>
</gene>
<sequence>MIAFTKGYTAPSLAAGIASLLLGMVPSEKEALKSRIING</sequence>
<protein>
    <submittedName>
        <fullName evidence="1">Uncharacterized protein</fullName>
    </submittedName>
</protein>
<evidence type="ECO:0000313" key="2">
    <source>
        <dbReference type="Proteomes" id="UP000254400"/>
    </source>
</evidence>
<dbReference type="EMBL" id="UGSC01000001">
    <property type="protein sequence ID" value="SUA66380.1"/>
    <property type="molecule type" value="Genomic_DNA"/>
</dbReference>
<name>A0A378XTV2_PAEPO</name>
<organism evidence="1 2">
    <name type="scientific">Paenibacillus polymyxa</name>
    <name type="common">Bacillus polymyxa</name>
    <dbReference type="NCBI Taxonomy" id="1406"/>
    <lineage>
        <taxon>Bacteria</taxon>
        <taxon>Bacillati</taxon>
        <taxon>Bacillota</taxon>
        <taxon>Bacilli</taxon>
        <taxon>Bacillales</taxon>
        <taxon>Paenibacillaceae</taxon>
        <taxon>Paenibacillus</taxon>
    </lineage>
</organism>